<dbReference type="PANTHER" id="PTHR43798">
    <property type="entry name" value="MONOACYLGLYCEROL LIPASE"/>
    <property type="match status" value="1"/>
</dbReference>
<dbReference type="EMBL" id="MU806537">
    <property type="protein sequence ID" value="KAJ3834401.1"/>
    <property type="molecule type" value="Genomic_DNA"/>
</dbReference>
<dbReference type="Pfam" id="PF00561">
    <property type="entry name" value="Abhydrolase_1"/>
    <property type="match status" value="1"/>
</dbReference>
<dbReference type="GO" id="GO:0008233">
    <property type="term" value="F:peptidase activity"/>
    <property type="evidence" value="ECO:0007669"/>
    <property type="project" value="InterPro"/>
</dbReference>
<keyword evidence="5" id="KW-1185">Reference proteome</keyword>
<dbReference type="PIRSF" id="PIRSF005539">
    <property type="entry name" value="Pept_S33_TRI_F1"/>
    <property type="match status" value="1"/>
</dbReference>
<dbReference type="InterPro" id="IPR002410">
    <property type="entry name" value="Peptidase_S33"/>
</dbReference>
<dbReference type="InterPro" id="IPR005945">
    <property type="entry name" value="Pro_imino_pep"/>
</dbReference>
<dbReference type="InterPro" id="IPR050266">
    <property type="entry name" value="AB_hydrolase_sf"/>
</dbReference>
<protein>
    <submittedName>
        <fullName evidence="4">Alpha/Beta hydrolase protein</fullName>
    </submittedName>
</protein>
<dbReference type="GO" id="GO:0016020">
    <property type="term" value="C:membrane"/>
    <property type="evidence" value="ECO:0007669"/>
    <property type="project" value="TreeGrafter"/>
</dbReference>
<comment type="caution">
    <text evidence="4">The sequence shown here is derived from an EMBL/GenBank/DDBJ whole genome shotgun (WGS) entry which is preliminary data.</text>
</comment>
<comment type="similarity">
    <text evidence="1">Belongs to the peptidase S33 family.</text>
</comment>
<dbReference type="PRINTS" id="PR00111">
    <property type="entry name" value="ABHYDROLASE"/>
</dbReference>
<dbReference type="NCBIfam" id="TIGR01250">
    <property type="entry name" value="pro_imino_pep_2"/>
    <property type="match status" value="1"/>
</dbReference>
<organism evidence="4 5">
    <name type="scientific">Lentinula raphanica</name>
    <dbReference type="NCBI Taxonomy" id="153919"/>
    <lineage>
        <taxon>Eukaryota</taxon>
        <taxon>Fungi</taxon>
        <taxon>Dikarya</taxon>
        <taxon>Basidiomycota</taxon>
        <taxon>Agaricomycotina</taxon>
        <taxon>Agaricomycetes</taxon>
        <taxon>Agaricomycetidae</taxon>
        <taxon>Agaricales</taxon>
        <taxon>Marasmiineae</taxon>
        <taxon>Omphalotaceae</taxon>
        <taxon>Lentinula</taxon>
    </lineage>
</organism>
<reference evidence="4" key="1">
    <citation type="submission" date="2022-08" db="EMBL/GenBank/DDBJ databases">
        <authorList>
            <consortium name="DOE Joint Genome Institute"/>
            <person name="Min B."/>
            <person name="Riley R."/>
            <person name="Sierra-Patev S."/>
            <person name="Naranjo-Ortiz M."/>
            <person name="Looney B."/>
            <person name="Konkel Z."/>
            <person name="Slot J.C."/>
            <person name="Sakamoto Y."/>
            <person name="Steenwyk J.L."/>
            <person name="Rokas A."/>
            <person name="Carro J."/>
            <person name="Camarero S."/>
            <person name="Ferreira P."/>
            <person name="Molpeceres G."/>
            <person name="Ruiz-Duenas F.J."/>
            <person name="Serrano A."/>
            <person name="Henrissat B."/>
            <person name="Drula E."/>
            <person name="Hughes K.W."/>
            <person name="Mata J.L."/>
            <person name="Ishikawa N.K."/>
            <person name="Vargas-Isla R."/>
            <person name="Ushijima S."/>
            <person name="Smith C.A."/>
            <person name="Ahrendt S."/>
            <person name="Andreopoulos W."/>
            <person name="He G."/>
            <person name="Labutti K."/>
            <person name="Lipzen A."/>
            <person name="Ng V."/>
            <person name="Sandor L."/>
            <person name="Barry K."/>
            <person name="Martinez A.T."/>
            <person name="Xiao Y."/>
            <person name="Gibbons J.G."/>
            <person name="Terashima K."/>
            <person name="Hibbett D.S."/>
            <person name="Grigoriev I.V."/>
        </authorList>
    </citation>
    <scope>NUCLEOTIDE SEQUENCE</scope>
    <source>
        <strain evidence="4">TFB9207</strain>
    </source>
</reference>
<sequence>MSSSPTTTLEITEGFLHFPVPSLPDKPCQTYYKVIGTLTKDTTPLVALHGGPGVGHEYLLVLADLGVPLILYDQIGCGKSTHYPEKMGDTSFWTVQLFLDELDAVLHHLGVQDNYNLAGHSWGGMLGASHAILQPKGLKRLVLMSAPADIKLWAEAQSKLRKLLPQEVQDVMEKHEKEGTTESEEYPKAMVAYYDRFMCTLKPWPGAVVHALAELEKDPTVYLTMNGPSEFYITGSLLDWSVAKDAHKINVPTLITNGRFDEAQDEVIMPFFKEIARVKWVRFENSGHMPHLEERERYMKEVKAFLEY</sequence>
<dbReference type="GO" id="GO:0006508">
    <property type="term" value="P:proteolysis"/>
    <property type="evidence" value="ECO:0007669"/>
    <property type="project" value="InterPro"/>
</dbReference>
<dbReference type="SUPFAM" id="SSF53474">
    <property type="entry name" value="alpha/beta-Hydrolases"/>
    <property type="match status" value="1"/>
</dbReference>
<dbReference type="Proteomes" id="UP001163846">
    <property type="component" value="Unassembled WGS sequence"/>
</dbReference>
<evidence type="ECO:0000259" key="3">
    <source>
        <dbReference type="Pfam" id="PF00561"/>
    </source>
</evidence>
<proteinExistence type="inferred from homology"/>
<dbReference type="InterPro" id="IPR000073">
    <property type="entry name" value="AB_hydrolase_1"/>
</dbReference>
<feature type="domain" description="AB hydrolase-1" evidence="3">
    <location>
        <begin position="44"/>
        <end position="294"/>
    </location>
</feature>
<accession>A0AA38P1B2</accession>
<name>A0AA38P1B2_9AGAR</name>
<evidence type="ECO:0000313" key="5">
    <source>
        <dbReference type="Proteomes" id="UP001163846"/>
    </source>
</evidence>
<evidence type="ECO:0000256" key="2">
    <source>
        <dbReference type="ARBA" id="ARBA00022801"/>
    </source>
</evidence>
<gene>
    <name evidence="4" type="ORF">F5878DRAFT_544892</name>
</gene>
<dbReference type="PANTHER" id="PTHR43798:SF33">
    <property type="entry name" value="HYDROLASE, PUTATIVE (AFU_ORTHOLOGUE AFUA_2G14860)-RELATED"/>
    <property type="match status" value="1"/>
</dbReference>
<keyword evidence="2 4" id="KW-0378">Hydrolase</keyword>
<dbReference type="Gene3D" id="3.40.50.1820">
    <property type="entry name" value="alpha/beta hydrolase"/>
    <property type="match status" value="1"/>
</dbReference>
<evidence type="ECO:0000256" key="1">
    <source>
        <dbReference type="ARBA" id="ARBA00010088"/>
    </source>
</evidence>
<dbReference type="AlphaFoldDB" id="A0AA38P1B2"/>
<dbReference type="InterPro" id="IPR029058">
    <property type="entry name" value="AB_hydrolase_fold"/>
</dbReference>
<evidence type="ECO:0000313" key="4">
    <source>
        <dbReference type="EMBL" id="KAJ3834401.1"/>
    </source>
</evidence>
<dbReference type="PRINTS" id="PR00793">
    <property type="entry name" value="PROAMNOPTASE"/>
</dbReference>